<feature type="region of interest" description="Disordered" evidence="13">
    <location>
        <begin position="234"/>
        <end position="280"/>
    </location>
</feature>
<dbReference type="Ensembl" id="ENSSDUT00000005972.1">
    <property type="protein sequence ID" value="ENSSDUP00000005858.1"/>
    <property type="gene ID" value="ENSSDUG00000004325.1"/>
</dbReference>
<keyword evidence="5 11" id="KW-0863">Zinc-finger</keyword>
<feature type="compositionally biased region" description="Basic and acidic residues" evidence="13">
    <location>
        <begin position="241"/>
        <end position="250"/>
    </location>
</feature>
<feature type="coiled-coil region" evidence="12">
    <location>
        <begin position="67"/>
        <end position="98"/>
    </location>
</feature>
<dbReference type="InterPro" id="IPR013087">
    <property type="entry name" value="Znf_C2H2_type"/>
</dbReference>
<evidence type="ECO:0000256" key="3">
    <source>
        <dbReference type="ARBA" id="ARBA00022723"/>
    </source>
</evidence>
<keyword evidence="7" id="KW-0805">Transcription regulation</keyword>
<keyword evidence="16" id="KW-1185">Reference proteome</keyword>
<evidence type="ECO:0000259" key="14">
    <source>
        <dbReference type="PROSITE" id="PS50157"/>
    </source>
</evidence>
<sequence>MVGHAAQVQNREGQYISSGHLGIPKEEKTCWREGHQDGWMDGWLDSSALTVHPRNMLKLQSLKVFINQRLTAAVEEVMGRLEKAITEYEEEMESRHQRLLDSASRPEDEQRSAVFSADVQQQLVIKEEVLSEQQEWSPSLDQEDPGWPHIKVEKQDFWTSQEVRGQVQGLHEDDSARSLDSHIHVKGVHEETFQSSQLHHRLEAPACSSAEHMKTEADGEDYGAPEPDRILISGFKSLSGSDDKASHSSEAETEDSGDDWKKMRKPQTVNTVENKVPVSDAGPNTSIKSFSCSKCGKRFGQKHHLQTHMRCHTGEKPFSCSLCGKRFTQKGNLTQHLTVHTREKPCNCPVCGERFSQKGNLTQHMTVHTREKLCW</sequence>
<evidence type="ECO:0000256" key="5">
    <source>
        <dbReference type="ARBA" id="ARBA00022771"/>
    </source>
</evidence>
<keyword evidence="12" id="KW-0175">Coiled coil</keyword>
<evidence type="ECO:0000256" key="13">
    <source>
        <dbReference type="SAM" id="MobiDB-lite"/>
    </source>
</evidence>
<dbReference type="Pfam" id="PF00096">
    <property type="entry name" value="zf-C2H2"/>
    <property type="match status" value="3"/>
</dbReference>
<evidence type="ECO:0000256" key="12">
    <source>
        <dbReference type="SAM" id="Coils"/>
    </source>
</evidence>
<keyword evidence="9" id="KW-0804">Transcription</keyword>
<dbReference type="GO" id="GO:0003677">
    <property type="term" value="F:DNA binding"/>
    <property type="evidence" value="ECO:0007669"/>
    <property type="project" value="UniProtKB-KW"/>
</dbReference>
<evidence type="ECO:0000256" key="9">
    <source>
        <dbReference type="ARBA" id="ARBA00023163"/>
    </source>
</evidence>
<dbReference type="AlphaFoldDB" id="A0A3B4TIK9"/>
<dbReference type="FunFam" id="3.30.160.60:FF:000322">
    <property type="entry name" value="GDNF-inducible zinc finger protein 1"/>
    <property type="match status" value="1"/>
</dbReference>
<evidence type="ECO:0000256" key="1">
    <source>
        <dbReference type="ARBA" id="ARBA00004123"/>
    </source>
</evidence>
<evidence type="ECO:0000256" key="10">
    <source>
        <dbReference type="ARBA" id="ARBA00023242"/>
    </source>
</evidence>
<evidence type="ECO:0000313" key="15">
    <source>
        <dbReference type="Ensembl" id="ENSSDUP00000005858.1"/>
    </source>
</evidence>
<accession>A0A3B4TIK9</accession>
<reference evidence="15" key="1">
    <citation type="submission" date="2025-08" db="UniProtKB">
        <authorList>
            <consortium name="Ensembl"/>
        </authorList>
    </citation>
    <scope>IDENTIFICATION</scope>
</reference>
<keyword evidence="3" id="KW-0479">Metal-binding</keyword>
<name>A0A3B4TIK9_SERDU</name>
<evidence type="ECO:0000256" key="4">
    <source>
        <dbReference type="ARBA" id="ARBA00022737"/>
    </source>
</evidence>
<dbReference type="GO" id="GO:0000981">
    <property type="term" value="F:DNA-binding transcription factor activity, RNA polymerase II-specific"/>
    <property type="evidence" value="ECO:0007669"/>
    <property type="project" value="TreeGrafter"/>
</dbReference>
<dbReference type="SUPFAM" id="SSF57667">
    <property type="entry name" value="beta-beta-alpha zinc fingers"/>
    <property type="match status" value="2"/>
</dbReference>
<protein>
    <submittedName>
        <fullName evidence="15">Zinc finger protein 2-like</fullName>
    </submittedName>
</protein>
<dbReference type="OMA" id="EEQEWIP"/>
<evidence type="ECO:0000256" key="2">
    <source>
        <dbReference type="ARBA" id="ARBA00006991"/>
    </source>
</evidence>
<comment type="similarity">
    <text evidence="2">Belongs to the krueppel C2H2-type zinc-finger protein family.</text>
</comment>
<dbReference type="PROSITE" id="PS50157">
    <property type="entry name" value="ZINC_FINGER_C2H2_2"/>
    <property type="match status" value="3"/>
</dbReference>
<evidence type="ECO:0000256" key="11">
    <source>
        <dbReference type="PROSITE-ProRule" id="PRU00042"/>
    </source>
</evidence>
<evidence type="ECO:0000256" key="7">
    <source>
        <dbReference type="ARBA" id="ARBA00023015"/>
    </source>
</evidence>
<dbReference type="Gene3D" id="3.30.160.60">
    <property type="entry name" value="Classic Zinc Finger"/>
    <property type="match status" value="3"/>
</dbReference>
<dbReference type="InterPro" id="IPR036236">
    <property type="entry name" value="Znf_C2H2_sf"/>
</dbReference>
<evidence type="ECO:0000256" key="6">
    <source>
        <dbReference type="ARBA" id="ARBA00022833"/>
    </source>
</evidence>
<dbReference type="SMART" id="SM00355">
    <property type="entry name" value="ZnF_C2H2"/>
    <property type="match status" value="3"/>
</dbReference>
<dbReference type="PROSITE" id="PS00028">
    <property type="entry name" value="ZINC_FINGER_C2H2_1"/>
    <property type="match status" value="3"/>
</dbReference>
<organism evidence="15 16">
    <name type="scientific">Seriola dumerili</name>
    <name type="common">Greater amberjack</name>
    <name type="synonym">Caranx dumerili</name>
    <dbReference type="NCBI Taxonomy" id="41447"/>
    <lineage>
        <taxon>Eukaryota</taxon>
        <taxon>Metazoa</taxon>
        <taxon>Chordata</taxon>
        <taxon>Craniata</taxon>
        <taxon>Vertebrata</taxon>
        <taxon>Euteleostomi</taxon>
        <taxon>Actinopterygii</taxon>
        <taxon>Neopterygii</taxon>
        <taxon>Teleostei</taxon>
        <taxon>Neoteleostei</taxon>
        <taxon>Acanthomorphata</taxon>
        <taxon>Carangaria</taxon>
        <taxon>Carangiformes</taxon>
        <taxon>Carangidae</taxon>
        <taxon>Seriola</taxon>
    </lineage>
</organism>
<reference evidence="15" key="2">
    <citation type="submission" date="2025-09" db="UniProtKB">
        <authorList>
            <consortium name="Ensembl"/>
        </authorList>
    </citation>
    <scope>IDENTIFICATION</scope>
</reference>
<evidence type="ECO:0000313" key="16">
    <source>
        <dbReference type="Proteomes" id="UP000261420"/>
    </source>
</evidence>
<dbReference type="PANTHER" id="PTHR24394">
    <property type="entry name" value="ZINC FINGER PROTEIN"/>
    <property type="match status" value="1"/>
</dbReference>
<feature type="domain" description="C2H2-type" evidence="14">
    <location>
        <begin position="290"/>
        <end position="317"/>
    </location>
</feature>
<keyword evidence="6" id="KW-0862">Zinc</keyword>
<evidence type="ECO:0000256" key="8">
    <source>
        <dbReference type="ARBA" id="ARBA00023125"/>
    </source>
</evidence>
<proteinExistence type="inferred from homology"/>
<dbReference type="GO" id="GO:0008270">
    <property type="term" value="F:zinc ion binding"/>
    <property type="evidence" value="ECO:0007669"/>
    <property type="project" value="UniProtKB-KW"/>
</dbReference>
<keyword evidence="10" id="KW-0539">Nucleus</keyword>
<dbReference type="GeneTree" id="ENSGT01150000286953"/>
<dbReference type="FunFam" id="3.30.160.60:FF:001480">
    <property type="entry name" value="Si:cabz01071911.3"/>
    <property type="match status" value="1"/>
</dbReference>
<dbReference type="FunFam" id="3.30.160.60:FF:000260">
    <property type="entry name" value="Spalt-like transcription factor 1"/>
    <property type="match status" value="1"/>
</dbReference>
<dbReference type="GO" id="GO:0005634">
    <property type="term" value="C:nucleus"/>
    <property type="evidence" value="ECO:0007669"/>
    <property type="project" value="UniProtKB-SubCell"/>
</dbReference>
<dbReference type="Proteomes" id="UP000261420">
    <property type="component" value="Unplaced"/>
</dbReference>
<keyword evidence="8" id="KW-0238">DNA-binding</keyword>
<feature type="domain" description="C2H2-type" evidence="14">
    <location>
        <begin position="346"/>
        <end position="373"/>
    </location>
</feature>
<keyword evidence="4" id="KW-0677">Repeat</keyword>
<comment type="subcellular location">
    <subcellularLocation>
        <location evidence="1">Nucleus</location>
    </subcellularLocation>
</comment>
<feature type="domain" description="C2H2-type" evidence="14">
    <location>
        <begin position="318"/>
        <end position="345"/>
    </location>
</feature>
<dbReference type="PANTHER" id="PTHR24394:SF44">
    <property type="entry name" value="ZINC FINGER PROTEIN 271-LIKE"/>
    <property type="match status" value="1"/>
</dbReference>